<dbReference type="PANTHER" id="PTHR43854:SF1">
    <property type="entry name" value="INDOLEPYRUVATE OXIDOREDUCTASE SUBUNIT IORB"/>
    <property type="match status" value="1"/>
</dbReference>
<dbReference type="Pfam" id="PF01558">
    <property type="entry name" value="POR"/>
    <property type="match status" value="1"/>
</dbReference>
<keyword evidence="4" id="KW-0670">Pyruvate</keyword>
<dbReference type="RefSeq" id="WP_160763177.1">
    <property type="nucleotide sequence ID" value="NZ_WUPT01000001.1"/>
</dbReference>
<name>A0A7C9MZ90_9RHOB</name>
<dbReference type="InterPro" id="IPR002869">
    <property type="entry name" value="Pyrv_flavodox_OxRed_cen"/>
</dbReference>
<gene>
    <name evidence="4" type="ORF">GQ651_05505</name>
</gene>
<evidence type="ECO:0000259" key="2">
    <source>
        <dbReference type="Pfam" id="PF01558"/>
    </source>
</evidence>
<dbReference type="NCBIfam" id="NF006179">
    <property type="entry name" value="PRK08312.1"/>
    <property type="match status" value="1"/>
</dbReference>
<comment type="caution">
    <text evidence="4">The sequence shown here is derived from an EMBL/GenBank/DDBJ whole genome shotgun (WGS) entry which is preliminary data.</text>
</comment>
<dbReference type="InterPro" id="IPR046667">
    <property type="entry name" value="DUF6537"/>
</dbReference>
<sequence length="517" mass="56285">MSGATKTQKPVRLLIAAMGGEGGGVLAGWLTEAALDAGLWVQRTSVPGVAQRTGATTYYLEFLPKTGDKRPVMALHPAPGKVDVLVATELLEAVRMVKAGYVTPDRTRLFASRHRTFTVDEKSAMEDGRLEVEPMVATLRNFAAKATISDFSKEAQKVSAHLNSVVMGLVAGSGVLPIPVESCLKAVQSGKRASEANLRGFEAGLALAAEASIVPDLTGKAKAAPAPEMEEAPTPVLVASPETEFLTGEAAGLAAEGMRRLTDYQDRAYAETYLSHLKRVSEHPNATPELLAALARHMAVRMSYEDTHRVAELKLRQARLARVRAEAKARAGDIVDVREYMKPGPEEVFGMLPKSLGERLIAMSQRNGWSGYSWPMKVKTTRFSGFIRLKFLAYAKRWRQKNLRHHEEMEWLDLWLGHVEKALDVAPDAAIQIVETARLVRGYASTYKRGTRNWRLIEGEVIAPCLDGRLPSDMLADAVLQARLAAVKDPDSAALDQVVAAFKDVAGSRKPALDAAE</sequence>
<feature type="domain" description="Pyruvate/ketoisovalerate oxidoreductase catalytic" evidence="2">
    <location>
        <begin position="19"/>
        <end position="205"/>
    </location>
</feature>
<dbReference type="AlphaFoldDB" id="A0A7C9MZ90"/>
<dbReference type="InterPro" id="IPR052198">
    <property type="entry name" value="IorB_Oxidoreductase"/>
</dbReference>
<dbReference type="SUPFAM" id="SSF53323">
    <property type="entry name" value="Pyruvate-ferredoxin oxidoreductase, PFOR, domain III"/>
    <property type="match status" value="1"/>
</dbReference>
<reference evidence="4 5" key="1">
    <citation type="submission" date="2019-12" db="EMBL/GenBank/DDBJ databases">
        <authorList>
            <person name="Lee S.D."/>
        </authorList>
    </citation>
    <scope>NUCLEOTIDE SEQUENCE [LARGE SCALE GENOMIC DNA]</scope>
    <source>
        <strain evidence="4 5">GH1-50</strain>
    </source>
</reference>
<evidence type="ECO:0000313" key="5">
    <source>
        <dbReference type="Proteomes" id="UP000480350"/>
    </source>
</evidence>
<keyword evidence="1" id="KW-0560">Oxidoreductase</keyword>
<evidence type="ECO:0000313" key="4">
    <source>
        <dbReference type="EMBL" id="MXQ07298.1"/>
    </source>
</evidence>
<evidence type="ECO:0000259" key="3">
    <source>
        <dbReference type="Pfam" id="PF20169"/>
    </source>
</evidence>
<evidence type="ECO:0000256" key="1">
    <source>
        <dbReference type="ARBA" id="ARBA00023002"/>
    </source>
</evidence>
<protein>
    <submittedName>
        <fullName evidence="4">Indolepyruvate oxidoreductase subunit beta family protein</fullName>
    </submittedName>
</protein>
<dbReference type="PANTHER" id="PTHR43854">
    <property type="entry name" value="INDOLEPYRUVATE OXIDOREDUCTASE SUBUNIT IORB"/>
    <property type="match status" value="1"/>
</dbReference>
<keyword evidence="5" id="KW-1185">Reference proteome</keyword>
<dbReference type="Pfam" id="PF20169">
    <property type="entry name" value="DUF6537"/>
    <property type="match status" value="1"/>
</dbReference>
<dbReference type="InterPro" id="IPR019752">
    <property type="entry name" value="Pyrv/ketoisovalerate_OxRed_cat"/>
</dbReference>
<dbReference type="Proteomes" id="UP000480350">
    <property type="component" value="Unassembled WGS sequence"/>
</dbReference>
<accession>A0A7C9MZ90</accession>
<feature type="domain" description="DUF6537" evidence="3">
    <location>
        <begin position="253"/>
        <end position="457"/>
    </location>
</feature>
<organism evidence="4 5">
    <name type="scientific">Kangsaoukella pontilimi</name>
    <dbReference type="NCBI Taxonomy" id="2691042"/>
    <lineage>
        <taxon>Bacteria</taxon>
        <taxon>Pseudomonadati</taxon>
        <taxon>Pseudomonadota</taxon>
        <taxon>Alphaproteobacteria</taxon>
        <taxon>Rhodobacterales</taxon>
        <taxon>Paracoccaceae</taxon>
        <taxon>Kangsaoukella</taxon>
    </lineage>
</organism>
<dbReference type="EMBL" id="WUPT01000001">
    <property type="protein sequence ID" value="MXQ07298.1"/>
    <property type="molecule type" value="Genomic_DNA"/>
</dbReference>
<dbReference type="GO" id="GO:0016903">
    <property type="term" value="F:oxidoreductase activity, acting on the aldehyde or oxo group of donors"/>
    <property type="evidence" value="ECO:0007669"/>
    <property type="project" value="InterPro"/>
</dbReference>
<reference evidence="4 5" key="2">
    <citation type="submission" date="2020-03" db="EMBL/GenBank/DDBJ databases">
        <title>Kangsaoukella pontilimi gen. nov., sp. nov., a new member of the family Rhodobacteraceae isolated from a tidal mudflat.</title>
        <authorList>
            <person name="Kim I.S."/>
        </authorList>
    </citation>
    <scope>NUCLEOTIDE SEQUENCE [LARGE SCALE GENOMIC DNA]</scope>
    <source>
        <strain evidence="4 5">GH1-50</strain>
    </source>
</reference>
<dbReference type="Gene3D" id="3.40.920.10">
    <property type="entry name" value="Pyruvate-ferredoxin oxidoreductase, PFOR, domain III"/>
    <property type="match status" value="1"/>
</dbReference>
<proteinExistence type="predicted"/>